<dbReference type="Proteomes" id="UP001152795">
    <property type="component" value="Unassembled WGS sequence"/>
</dbReference>
<accession>A0A6S7JVH9</accession>
<reference evidence="2" key="1">
    <citation type="submission" date="2020-04" db="EMBL/GenBank/DDBJ databases">
        <authorList>
            <person name="Alioto T."/>
            <person name="Alioto T."/>
            <person name="Gomez Garrido J."/>
        </authorList>
    </citation>
    <scope>NUCLEOTIDE SEQUENCE</scope>
    <source>
        <strain evidence="2">A484AB</strain>
    </source>
</reference>
<dbReference type="EMBL" id="CACRXK020020714">
    <property type="protein sequence ID" value="CAB4035098.1"/>
    <property type="molecule type" value="Genomic_DNA"/>
</dbReference>
<sequence>KNEDFDHESETEGEFLEPVEKKSKSQVKQDEIIARELQSQFNNECNDTINITSENEDASIATENEVLVQLAEETTCSTAVLSEDDQRNADLKETPEENRNYQNIVDIVKDLPRKLINLNSSFLLSGGEALYNAN</sequence>
<feature type="compositionally biased region" description="Basic and acidic residues" evidence="1">
    <location>
        <begin position="18"/>
        <end position="27"/>
    </location>
</feature>
<keyword evidence="3" id="KW-1185">Reference proteome</keyword>
<evidence type="ECO:0000313" key="2">
    <source>
        <dbReference type="EMBL" id="CAB4035098.1"/>
    </source>
</evidence>
<comment type="caution">
    <text evidence="2">The sequence shown here is derived from an EMBL/GenBank/DDBJ whole genome shotgun (WGS) entry which is preliminary data.</text>
</comment>
<dbReference type="AlphaFoldDB" id="A0A6S7JVH9"/>
<name>A0A6S7JVH9_PARCT</name>
<gene>
    <name evidence="2" type="ORF">PACLA_8A040876</name>
</gene>
<feature type="non-terminal residue" evidence="2">
    <location>
        <position position="1"/>
    </location>
</feature>
<evidence type="ECO:0000256" key="1">
    <source>
        <dbReference type="SAM" id="MobiDB-lite"/>
    </source>
</evidence>
<feature type="compositionally biased region" description="Acidic residues" evidence="1">
    <location>
        <begin position="1"/>
        <end position="17"/>
    </location>
</feature>
<feature type="region of interest" description="Disordered" evidence="1">
    <location>
        <begin position="1"/>
        <end position="27"/>
    </location>
</feature>
<evidence type="ECO:0000313" key="3">
    <source>
        <dbReference type="Proteomes" id="UP001152795"/>
    </source>
</evidence>
<organism evidence="2 3">
    <name type="scientific">Paramuricea clavata</name>
    <name type="common">Red gorgonian</name>
    <name type="synonym">Violescent sea-whip</name>
    <dbReference type="NCBI Taxonomy" id="317549"/>
    <lineage>
        <taxon>Eukaryota</taxon>
        <taxon>Metazoa</taxon>
        <taxon>Cnidaria</taxon>
        <taxon>Anthozoa</taxon>
        <taxon>Octocorallia</taxon>
        <taxon>Malacalcyonacea</taxon>
        <taxon>Plexauridae</taxon>
        <taxon>Paramuricea</taxon>
    </lineage>
</organism>
<protein>
    <submittedName>
        <fullName evidence="2">Uncharacterized protein</fullName>
    </submittedName>
</protein>
<proteinExistence type="predicted"/>